<name>A0A6A5YS03_9PLEO</name>
<dbReference type="EMBL" id="ML977345">
    <property type="protein sequence ID" value="KAF2108868.1"/>
    <property type="molecule type" value="Genomic_DNA"/>
</dbReference>
<proteinExistence type="predicted"/>
<protein>
    <submittedName>
        <fullName evidence="1">Uncharacterized protein</fullName>
    </submittedName>
</protein>
<accession>A0A6A5YS03</accession>
<gene>
    <name evidence="1" type="ORF">BDV96DRAFT_254784</name>
</gene>
<keyword evidence="2" id="KW-1185">Reference proteome</keyword>
<sequence>MFAFRYHAPSHRHANTTTTAFGVSDGRYSRVLDSIMTPAPLKQCSHILQVSKDPNHQNSDVMKPKDDAETTAVNITKSFLGEDNANFLQRHILEQVQISGDEQDRADNTVVRLLNEWKKNQKFPSRGAPKRLLWTLTSTCTPLQLRDGLNSLAESDLQQARRIVSACERVDFKWYLAHRGHPIVNLRRSISRSVDQKTYIPPCKG</sequence>
<evidence type="ECO:0000313" key="1">
    <source>
        <dbReference type="EMBL" id="KAF2108868.1"/>
    </source>
</evidence>
<dbReference type="AlphaFoldDB" id="A0A6A5YS03"/>
<organism evidence="1 2">
    <name type="scientific">Lophiotrema nucula</name>
    <dbReference type="NCBI Taxonomy" id="690887"/>
    <lineage>
        <taxon>Eukaryota</taxon>
        <taxon>Fungi</taxon>
        <taxon>Dikarya</taxon>
        <taxon>Ascomycota</taxon>
        <taxon>Pezizomycotina</taxon>
        <taxon>Dothideomycetes</taxon>
        <taxon>Pleosporomycetidae</taxon>
        <taxon>Pleosporales</taxon>
        <taxon>Lophiotremataceae</taxon>
        <taxon>Lophiotrema</taxon>
    </lineage>
</organism>
<dbReference type="Proteomes" id="UP000799770">
    <property type="component" value="Unassembled WGS sequence"/>
</dbReference>
<evidence type="ECO:0000313" key="2">
    <source>
        <dbReference type="Proteomes" id="UP000799770"/>
    </source>
</evidence>
<reference evidence="1" key="1">
    <citation type="journal article" date="2020" name="Stud. Mycol.">
        <title>101 Dothideomycetes genomes: a test case for predicting lifestyles and emergence of pathogens.</title>
        <authorList>
            <person name="Haridas S."/>
            <person name="Albert R."/>
            <person name="Binder M."/>
            <person name="Bloem J."/>
            <person name="Labutti K."/>
            <person name="Salamov A."/>
            <person name="Andreopoulos B."/>
            <person name="Baker S."/>
            <person name="Barry K."/>
            <person name="Bills G."/>
            <person name="Bluhm B."/>
            <person name="Cannon C."/>
            <person name="Castanera R."/>
            <person name="Culley D."/>
            <person name="Daum C."/>
            <person name="Ezra D."/>
            <person name="Gonzalez J."/>
            <person name="Henrissat B."/>
            <person name="Kuo A."/>
            <person name="Liang C."/>
            <person name="Lipzen A."/>
            <person name="Lutzoni F."/>
            <person name="Magnuson J."/>
            <person name="Mondo S."/>
            <person name="Nolan M."/>
            <person name="Ohm R."/>
            <person name="Pangilinan J."/>
            <person name="Park H.-J."/>
            <person name="Ramirez L."/>
            <person name="Alfaro M."/>
            <person name="Sun H."/>
            <person name="Tritt A."/>
            <person name="Yoshinaga Y."/>
            <person name="Zwiers L.-H."/>
            <person name="Turgeon B."/>
            <person name="Goodwin S."/>
            <person name="Spatafora J."/>
            <person name="Crous P."/>
            <person name="Grigoriev I."/>
        </authorList>
    </citation>
    <scope>NUCLEOTIDE SEQUENCE</scope>
    <source>
        <strain evidence="1">CBS 627.86</strain>
    </source>
</reference>